<organism evidence="8 9">
    <name type="scientific">Thalassotalea insulae</name>
    <dbReference type="NCBI Taxonomy" id="2056778"/>
    <lineage>
        <taxon>Bacteria</taxon>
        <taxon>Pseudomonadati</taxon>
        <taxon>Pseudomonadota</taxon>
        <taxon>Gammaproteobacteria</taxon>
        <taxon>Alteromonadales</taxon>
        <taxon>Colwelliaceae</taxon>
        <taxon>Thalassotalea</taxon>
    </lineage>
</organism>
<comment type="caution">
    <text evidence="8">The sequence shown here is derived from an EMBL/GenBank/DDBJ whole genome shotgun (WGS) entry which is preliminary data.</text>
</comment>
<reference evidence="8 9" key="1">
    <citation type="submission" date="2023-03" db="EMBL/GenBank/DDBJ databases">
        <title>Draft genome sequence of Thalassotalea insulae KCTC 62186T.</title>
        <authorList>
            <person name="Sawabe T."/>
        </authorList>
    </citation>
    <scope>NUCLEOTIDE SEQUENCE [LARGE SCALE GENOMIC DNA]</scope>
    <source>
        <strain evidence="8 9">KCTC 62186</strain>
    </source>
</reference>
<keyword evidence="5 6" id="KW-0378">Hydrolase</keyword>
<evidence type="ECO:0000256" key="4">
    <source>
        <dbReference type="ARBA" id="ARBA00019232"/>
    </source>
</evidence>
<dbReference type="InterPro" id="IPR019533">
    <property type="entry name" value="Peptidase_S26"/>
</dbReference>
<dbReference type="InterPro" id="IPR019757">
    <property type="entry name" value="Pept_S26A_signal_pept_1_Lys-AS"/>
</dbReference>
<keyword evidence="9" id="KW-1185">Reference proteome</keyword>
<evidence type="ECO:0000313" key="9">
    <source>
        <dbReference type="Proteomes" id="UP001157186"/>
    </source>
</evidence>
<evidence type="ECO:0000256" key="5">
    <source>
        <dbReference type="ARBA" id="ARBA00022801"/>
    </source>
</evidence>
<feature type="domain" description="Peptidase S26" evidence="7">
    <location>
        <begin position="13"/>
        <end position="197"/>
    </location>
</feature>
<dbReference type="RefSeq" id="WP_284243018.1">
    <property type="nucleotide sequence ID" value="NZ_BSST01000001.1"/>
</dbReference>
<keyword evidence="6" id="KW-0645">Protease</keyword>
<dbReference type="SUPFAM" id="SSF51306">
    <property type="entry name" value="LexA/Signal peptidase"/>
    <property type="match status" value="1"/>
</dbReference>
<protein>
    <recommendedName>
        <fullName evidence="4 6">Signal peptidase I</fullName>
        <ecNumber evidence="3 6">3.4.21.89</ecNumber>
    </recommendedName>
</protein>
<sequence>MKKNYLHQTWQANKSLIIFIVLMSVFRSAIADWNDVPTGSMKPTIVEGDRIFINKLAYDIKVPFINQSLIALDDPKVNDIVIFESKVAEKRLVKRVIGEPGDIVAMNNNQLIINGNAVTYQVVNKQNNQTIYLESINGQTHKIQLTQQESDLRNFAPVKVPQDHYLVLGDNRNNSADSRVIGFVPREEIIGRSQNVVFSLNYDNYLLPRSERFFRTL</sequence>
<comment type="subcellular location">
    <subcellularLocation>
        <location evidence="6">Membrane</location>
        <topology evidence="6">Multi-pass membrane protein</topology>
    </subcellularLocation>
</comment>
<comment type="similarity">
    <text evidence="2 6">Belongs to the peptidase S26 family.</text>
</comment>
<dbReference type="PROSITE" id="PS00761">
    <property type="entry name" value="SPASE_I_3"/>
    <property type="match status" value="1"/>
</dbReference>
<evidence type="ECO:0000256" key="3">
    <source>
        <dbReference type="ARBA" id="ARBA00013208"/>
    </source>
</evidence>
<gene>
    <name evidence="8" type="ORF">tinsulaeT_05170</name>
</gene>
<dbReference type="Proteomes" id="UP001157186">
    <property type="component" value="Unassembled WGS sequence"/>
</dbReference>
<evidence type="ECO:0000313" key="8">
    <source>
        <dbReference type="EMBL" id="GLX77177.1"/>
    </source>
</evidence>
<evidence type="ECO:0000256" key="6">
    <source>
        <dbReference type="RuleBase" id="RU362042"/>
    </source>
</evidence>
<dbReference type="EMBL" id="BSST01000001">
    <property type="protein sequence ID" value="GLX77177.1"/>
    <property type="molecule type" value="Genomic_DNA"/>
</dbReference>
<dbReference type="Gene3D" id="2.10.109.10">
    <property type="entry name" value="Umud Fragment, subunit A"/>
    <property type="match status" value="1"/>
</dbReference>
<evidence type="ECO:0000256" key="2">
    <source>
        <dbReference type="ARBA" id="ARBA00009370"/>
    </source>
</evidence>
<dbReference type="InterPro" id="IPR000223">
    <property type="entry name" value="Pept_S26A_signal_pept_1"/>
</dbReference>
<dbReference type="PANTHER" id="PTHR43390:SF1">
    <property type="entry name" value="CHLOROPLAST PROCESSING PEPTIDASE"/>
    <property type="match status" value="1"/>
</dbReference>
<dbReference type="InterPro" id="IPR019758">
    <property type="entry name" value="Pept_S26A_signal_pept_1_CS"/>
</dbReference>
<dbReference type="PANTHER" id="PTHR43390">
    <property type="entry name" value="SIGNAL PEPTIDASE I"/>
    <property type="match status" value="1"/>
</dbReference>
<evidence type="ECO:0000256" key="1">
    <source>
        <dbReference type="ARBA" id="ARBA00000677"/>
    </source>
</evidence>
<proteinExistence type="inferred from homology"/>
<dbReference type="EC" id="3.4.21.89" evidence="3 6"/>
<comment type="catalytic activity">
    <reaction evidence="1 6">
        <text>Cleavage of hydrophobic, N-terminal signal or leader sequences from secreted and periplasmic proteins.</text>
        <dbReference type="EC" id="3.4.21.89"/>
    </reaction>
</comment>
<name>A0ABQ6GRE3_9GAMM</name>
<dbReference type="PROSITE" id="PS00760">
    <property type="entry name" value="SPASE_I_2"/>
    <property type="match status" value="1"/>
</dbReference>
<accession>A0ABQ6GRE3</accession>
<dbReference type="CDD" id="cd06530">
    <property type="entry name" value="S26_SPase_I"/>
    <property type="match status" value="1"/>
</dbReference>
<evidence type="ECO:0000259" key="7">
    <source>
        <dbReference type="Pfam" id="PF10502"/>
    </source>
</evidence>
<dbReference type="Pfam" id="PF10502">
    <property type="entry name" value="Peptidase_S26"/>
    <property type="match status" value="1"/>
</dbReference>
<dbReference type="InterPro" id="IPR036286">
    <property type="entry name" value="LexA/Signal_pep-like_sf"/>
</dbReference>
<dbReference type="NCBIfam" id="TIGR02227">
    <property type="entry name" value="sigpep_I_bact"/>
    <property type="match status" value="1"/>
</dbReference>
<dbReference type="PRINTS" id="PR00727">
    <property type="entry name" value="LEADERPTASE"/>
</dbReference>